<dbReference type="PANTHER" id="PTHR33542:SF5">
    <property type="entry name" value="FERROCHELATASE CHE1"/>
    <property type="match status" value="1"/>
</dbReference>
<evidence type="ECO:0000256" key="2">
    <source>
        <dbReference type="ARBA" id="ARBA00023239"/>
    </source>
</evidence>
<evidence type="ECO:0000313" key="4">
    <source>
        <dbReference type="Proteomes" id="UP001500556"/>
    </source>
</evidence>
<dbReference type="PANTHER" id="PTHR33542">
    <property type="entry name" value="SIROHYDROCHLORIN FERROCHELATASE, CHLOROPLASTIC"/>
    <property type="match status" value="1"/>
</dbReference>
<evidence type="ECO:0000256" key="1">
    <source>
        <dbReference type="ARBA" id="ARBA00022723"/>
    </source>
</evidence>
<dbReference type="SUPFAM" id="SSF53800">
    <property type="entry name" value="Chelatase"/>
    <property type="match status" value="1"/>
</dbReference>
<keyword evidence="4" id="KW-1185">Reference proteome</keyword>
<dbReference type="Proteomes" id="UP001500556">
    <property type="component" value="Unassembled WGS sequence"/>
</dbReference>
<dbReference type="EMBL" id="BAABLO010000012">
    <property type="protein sequence ID" value="GAA4730633.1"/>
    <property type="molecule type" value="Genomic_DNA"/>
</dbReference>
<dbReference type="Gene3D" id="3.40.50.1400">
    <property type="match status" value="2"/>
</dbReference>
<comment type="caution">
    <text evidence="3">The sequence shown here is derived from an EMBL/GenBank/DDBJ whole genome shotgun (WGS) entry which is preliminary data.</text>
</comment>
<keyword evidence="1" id="KW-0479">Metal-binding</keyword>
<proteinExistence type="predicted"/>
<sequence length="234" mass="23979">MSTEPDIVLLAHGSPDPRHARGVETLADHVRTLAPHRPVHTAYLDHHAPSPQEAAVGLGTRAIVVPVLLTPAFHARVDVPAAVGVMASGSGSEVGVAPALGPHRLLLDAAEELLAAEGVLPDPATAVVLYAAGSSDSDAVATVGKTIAAHPRTGWGFWGVAALDGGATLEQVLRIMPDEVERTVAVPFMVAEGILRDRMAQHCGRAGVTMVSGALAQTGAMAQLVLERAGSLPA</sequence>
<keyword evidence="2" id="KW-0456">Lyase</keyword>
<dbReference type="InterPro" id="IPR002762">
    <property type="entry name" value="CbiX-like"/>
</dbReference>
<gene>
    <name evidence="3" type="ORF">GCM10025782_32150</name>
</gene>
<dbReference type="Pfam" id="PF01903">
    <property type="entry name" value="CbiX"/>
    <property type="match status" value="1"/>
</dbReference>
<dbReference type="CDD" id="cd03416">
    <property type="entry name" value="CbiX_SirB_N"/>
    <property type="match status" value="1"/>
</dbReference>
<name>A0ABP8YK21_9MICO</name>
<protein>
    <submittedName>
        <fullName evidence="3">Sirohydrochlorin chelatase</fullName>
    </submittedName>
</protein>
<dbReference type="RefSeq" id="WP_345504874.1">
    <property type="nucleotide sequence ID" value="NZ_BAABLO010000012.1"/>
</dbReference>
<accession>A0ABP8YK21</accession>
<dbReference type="InterPro" id="IPR050963">
    <property type="entry name" value="Sirohydro_Cobaltochel/CbiX"/>
</dbReference>
<organism evidence="3 4">
    <name type="scientific">Pedococcus ginsenosidimutans</name>
    <dbReference type="NCBI Taxonomy" id="490570"/>
    <lineage>
        <taxon>Bacteria</taxon>
        <taxon>Bacillati</taxon>
        <taxon>Actinomycetota</taxon>
        <taxon>Actinomycetes</taxon>
        <taxon>Micrococcales</taxon>
        <taxon>Intrasporangiaceae</taxon>
        <taxon>Pedococcus</taxon>
    </lineage>
</organism>
<evidence type="ECO:0000313" key="3">
    <source>
        <dbReference type="EMBL" id="GAA4730633.1"/>
    </source>
</evidence>
<reference evidence="4" key="1">
    <citation type="journal article" date="2019" name="Int. J. Syst. Evol. Microbiol.">
        <title>The Global Catalogue of Microorganisms (GCM) 10K type strain sequencing project: providing services to taxonomists for standard genome sequencing and annotation.</title>
        <authorList>
            <consortium name="The Broad Institute Genomics Platform"/>
            <consortium name="The Broad Institute Genome Sequencing Center for Infectious Disease"/>
            <person name="Wu L."/>
            <person name="Ma J."/>
        </authorList>
    </citation>
    <scope>NUCLEOTIDE SEQUENCE [LARGE SCALE GENOMIC DNA]</scope>
    <source>
        <strain evidence="4">JCM 18961</strain>
    </source>
</reference>